<dbReference type="Proteomes" id="UP001157125">
    <property type="component" value="Unassembled WGS sequence"/>
</dbReference>
<reference evidence="9" key="1">
    <citation type="journal article" date="2019" name="Int. J. Syst. Evol. Microbiol.">
        <title>The Global Catalogue of Microorganisms (GCM) 10K type strain sequencing project: providing services to taxonomists for standard genome sequencing and annotation.</title>
        <authorList>
            <consortium name="The Broad Institute Genomics Platform"/>
            <consortium name="The Broad Institute Genome Sequencing Center for Infectious Disease"/>
            <person name="Wu L."/>
            <person name="Ma J."/>
        </authorList>
    </citation>
    <scope>NUCLEOTIDE SEQUENCE [LARGE SCALE GENOMIC DNA]</scope>
    <source>
        <strain evidence="9">NBRC 112299</strain>
    </source>
</reference>
<evidence type="ECO:0000256" key="2">
    <source>
        <dbReference type="ARBA" id="ARBA00005336"/>
    </source>
</evidence>
<dbReference type="RefSeq" id="WP_284328483.1">
    <property type="nucleotide sequence ID" value="NZ_BSUN01000001.1"/>
</dbReference>
<protein>
    <recommendedName>
        <fullName evidence="3">beta-N-acetylhexosaminidase</fullName>
        <ecNumber evidence="3">3.2.1.52</ecNumber>
    </recommendedName>
</protein>
<dbReference type="SUPFAM" id="SSF51445">
    <property type="entry name" value="(Trans)glycosidases"/>
    <property type="match status" value="1"/>
</dbReference>
<dbReference type="InterPro" id="IPR001764">
    <property type="entry name" value="Glyco_hydro_3_N"/>
</dbReference>
<gene>
    <name evidence="8" type="ORF">GCM10025876_24820</name>
</gene>
<dbReference type="EMBL" id="BSUN01000001">
    <property type="protein sequence ID" value="GMA36278.1"/>
    <property type="molecule type" value="Genomic_DNA"/>
</dbReference>
<feature type="region of interest" description="Disordered" evidence="6">
    <location>
        <begin position="235"/>
        <end position="321"/>
    </location>
</feature>
<organism evidence="8 9">
    <name type="scientific">Demequina litorisediminis</name>
    <dbReference type="NCBI Taxonomy" id="1849022"/>
    <lineage>
        <taxon>Bacteria</taxon>
        <taxon>Bacillati</taxon>
        <taxon>Actinomycetota</taxon>
        <taxon>Actinomycetes</taxon>
        <taxon>Micrococcales</taxon>
        <taxon>Demequinaceae</taxon>
        <taxon>Demequina</taxon>
    </lineage>
</organism>
<evidence type="ECO:0000256" key="5">
    <source>
        <dbReference type="ARBA" id="ARBA00023295"/>
    </source>
</evidence>
<evidence type="ECO:0000256" key="3">
    <source>
        <dbReference type="ARBA" id="ARBA00012663"/>
    </source>
</evidence>
<dbReference type="InterPro" id="IPR050226">
    <property type="entry name" value="NagZ_Beta-hexosaminidase"/>
</dbReference>
<comment type="catalytic activity">
    <reaction evidence="1">
        <text>Hydrolysis of terminal non-reducing N-acetyl-D-hexosamine residues in N-acetyl-beta-D-hexosaminides.</text>
        <dbReference type="EC" id="3.2.1.52"/>
    </reaction>
</comment>
<keyword evidence="4" id="KW-0378">Hydrolase</keyword>
<dbReference type="InterPro" id="IPR036962">
    <property type="entry name" value="Glyco_hydro_3_N_sf"/>
</dbReference>
<evidence type="ECO:0000313" key="9">
    <source>
        <dbReference type="Proteomes" id="UP001157125"/>
    </source>
</evidence>
<sequence length="334" mass="33989">MDFAPVADVTTGVTDPTIRSRSAGDSATRVADTVIAAVDGYLASGIVPVVKHFPGHGSVSTDSHAAIPTQSASIAALSARDLVPFQEAIDAGAPAVMMGHIAVEAWGNLPATLDPQAYAYLRDEMGFTGLAVTDALNMGAVASVPGDAAVAALAAGADVLLMPADPRAARDAIVDAIRDGDVPRSRLDDALSRVILAGRWQGSLDGAGSGGKAAGGGVAAGGTASGGAARLCARLRRGRGQPGREALRRGAGGRLRDTRGRHGRGSRAARGGADPAWRHRRQRWHQGDAPGDGHRYGRGRRGGRAGGTLGSRGLEGGRLPGALRAFRSRDGCAR</sequence>
<proteinExistence type="inferred from homology"/>
<name>A0ABQ6IEH5_9MICO</name>
<dbReference type="PANTHER" id="PTHR30480:SF13">
    <property type="entry name" value="BETA-HEXOSAMINIDASE"/>
    <property type="match status" value="1"/>
</dbReference>
<dbReference type="PANTHER" id="PTHR30480">
    <property type="entry name" value="BETA-HEXOSAMINIDASE-RELATED"/>
    <property type="match status" value="1"/>
</dbReference>
<dbReference type="Gene3D" id="3.20.20.300">
    <property type="entry name" value="Glycoside hydrolase, family 3, N-terminal domain"/>
    <property type="match status" value="1"/>
</dbReference>
<evidence type="ECO:0000256" key="4">
    <source>
        <dbReference type="ARBA" id="ARBA00022801"/>
    </source>
</evidence>
<evidence type="ECO:0000256" key="6">
    <source>
        <dbReference type="SAM" id="MobiDB-lite"/>
    </source>
</evidence>
<evidence type="ECO:0000259" key="7">
    <source>
        <dbReference type="Pfam" id="PF00933"/>
    </source>
</evidence>
<comment type="caution">
    <text evidence="8">The sequence shown here is derived from an EMBL/GenBank/DDBJ whole genome shotgun (WGS) entry which is preliminary data.</text>
</comment>
<keyword evidence="5" id="KW-0326">Glycosidase</keyword>
<comment type="similarity">
    <text evidence="2">Belongs to the glycosyl hydrolase 3 family.</text>
</comment>
<dbReference type="EC" id="3.2.1.52" evidence="3"/>
<accession>A0ABQ6IEH5</accession>
<dbReference type="Pfam" id="PF00933">
    <property type="entry name" value="Glyco_hydro_3"/>
    <property type="match status" value="1"/>
</dbReference>
<feature type="domain" description="Glycoside hydrolase family 3 N-terminal" evidence="7">
    <location>
        <begin position="1"/>
        <end position="195"/>
    </location>
</feature>
<keyword evidence="9" id="KW-1185">Reference proteome</keyword>
<evidence type="ECO:0000256" key="1">
    <source>
        <dbReference type="ARBA" id="ARBA00001231"/>
    </source>
</evidence>
<dbReference type="InterPro" id="IPR017853">
    <property type="entry name" value="GH"/>
</dbReference>
<feature type="compositionally biased region" description="Gly residues" evidence="6">
    <location>
        <begin position="304"/>
        <end position="319"/>
    </location>
</feature>
<evidence type="ECO:0000313" key="8">
    <source>
        <dbReference type="EMBL" id="GMA36278.1"/>
    </source>
</evidence>